<dbReference type="EMBL" id="LR134356">
    <property type="protein sequence ID" value="VEG55136.1"/>
    <property type="molecule type" value="Genomic_DNA"/>
</dbReference>
<keyword evidence="5" id="KW-1185">Reference proteome</keyword>
<dbReference type="OrthoDB" id="4731093at2"/>
<keyword evidence="4" id="KW-0328">Glycosyltransferase</keyword>
<feature type="compositionally biased region" description="Acidic residues" evidence="1">
    <location>
        <begin position="326"/>
        <end position="370"/>
    </location>
</feature>
<dbReference type="Gene3D" id="3.40.50.1820">
    <property type="entry name" value="alpha/beta hydrolase"/>
    <property type="match status" value="1"/>
</dbReference>
<evidence type="ECO:0000256" key="1">
    <source>
        <dbReference type="SAM" id="MobiDB-lite"/>
    </source>
</evidence>
<keyword evidence="2" id="KW-0732">Signal</keyword>
<dbReference type="KEGG" id="mauu:NCTC10437_02834"/>
<dbReference type="GO" id="GO:0016757">
    <property type="term" value="F:glycosyltransferase activity"/>
    <property type="evidence" value="ECO:0007669"/>
    <property type="project" value="UniProtKB-KW"/>
</dbReference>
<dbReference type="AlphaFoldDB" id="A0A3S4VTL6"/>
<evidence type="ECO:0000313" key="5">
    <source>
        <dbReference type="Proteomes" id="UP000279306"/>
    </source>
</evidence>
<dbReference type="Pfam" id="PF08237">
    <property type="entry name" value="PE-PPE"/>
    <property type="match status" value="1"/>
</dbReference>
<dbReference type="Proteomes" id="UP000279306">
    <property type="component" value="Chromosome"/>
</dbReference>
<feature type="compositionally biased region" description="Polar residues" evidence="1">
    <location>
        <begin position="277"/>
        <end position="304"/>
    </location>
</feature>
<feature type="signal peptide" evidence="2">
    <location>
        <begin position="1"/>
        <end position="20"/>
    </location>
</feature>
<evidence type="ECO:0000259" key="3">
    <source>
        <dbReference type="Pfam" id="PF08237"/>
    </source>
</evidence>
<proteinExistence type="predicted"/>
<dbReference type="InterPro" id="IPR013228">
    <property type="entry name" value="PE-PPE_C"/>
</dbReference>
<dbReference type="InterPro" id="IPR029058">
    <property type="entry name" value="AB_hydrolase_fold"/>
</dbReference>
<evidence type="ECO:0000313" key="4">
    <source>
        <dbReference type="EMBL" id="VEG55136.1"/>
    </source>
</evidence>
<feature type="compositionally biased region" description="Low complexity" evidence="1">
    <location>
        <begin position="371"/>
        <end position="403"/>
    </location>
</feature>
<keyword evidence="4" id="KW-0808">Transferase</keyword>
<feature type="chain" id="PRO_5018634338" evidence="2">
    <location>
        <begin position="21"/>
        <end position="411"/>
    </location>
</feature>
<sequence>MRGILAAAGAATVAAMSVGAPPTYTLTANVLTLNGYTFGGAIDGDMENIFNGAYCSEQSGNSCSEVRYLDGAPEVPAEITGLIALQWALATTPPPTTVLGYSQGATIASNWIKQNAGSVFAPSPDNLSFVLAANPQRKYGGIRSDLGIDTPTPDSQYSVVDIAIEYDGAADFPDNPLNILAVANALAGFQYVHIFGYADVDLETAEKLTWVDGNTTYVLIRSENIPLLQPLRLLGLTELADSLNAPLKAIIDKAYDRNYPGLVESATTGSVAQQLSASTDAEATDGTSGVQTASLDVQPAASTRTGRHAKVDTDELDSESSLPTVDLDEPSLDSDEDSDGLDGEAIDEDTAADDTDATDDTDGTDDDADTESSAAAESSSTPGANSDSDPGPGSESGSGSDSDSGGGSSDG</sequence>
<name>A0A3S4VTL6_MYCAU</name>
<organism evidence="4 5">
    <name type="scientific">Mycolicibacterium aurum</name>
    <name type="common">Mycobacterium aurum</name>
    <dbReference type="NCBI Taxonomy" id="1791"/>
    <lineage>
        <taxon>Bacteria</taxon>
        <taxon>Bacillati</taxon>
        <taxon>Actinomycetota</taxon>
        <taxon>Actinomycetes</taxon>
        <taxon>Mycobacteriales</taxon>
        <taxon>Mycobacteriaceae</taxon>
        <taxon>Mycolicibacterium</taxon>
    </lineage>
</organism>
<protein>
    <submittedName>
        <fullName evidence="4">Nicotinate-mononucleotide:5, 6-dimethylbenzimidazole phosphoribosyltransferase CobT</fullName>
    </submittedName>
</protein>
<reference evidence="4 5" key="1">
    <citation type="submission" date="2018-12" db="EMBL/GenBank/DDBJ databases">
        <authorList>
            <consortium name="Pathogen Informatics"/>
        </authorList>
    </citation>
    <scope>NUCLEOTIDE SEQUENCE [LARGE SCALE GENOMIC DNA]</scope>
    <source>
        <strain evidence="4 5">NCTC10437</strain>
    </source>
</reference>
<accession>A0A3S4VTL6</accession>
<feature type="domain" description="PE-PPE" evidence="3">
    <location>
        <begin position="91"/>
        <end position="256"/>
    </location>
</feature>
<gene>
    <name evidence="4" type="ORF">NCTC10437_02834</name>
</gene>
<feature type="region of interest" description="Disordered" evidence="1">
    <location>
        <begin position="277"/>
        <end position="411"/>
    </location>
</feature>
<evidence type="ECO:0000256" key="2">
    <source>
        <dbReference type="SAM" id="SignalP"/>
    </source>
</evidence>